<evidence type="ECO:0000313" key="2">
    <source>
        <dbReference type="Proteomes" id="UP000606721"/>
    </source>
</evidence>
<comment type="caution">
    <text evidence="1">The sequence shown here is derived from an EMBL/GenBank/DDBJ whole genome shotgun (WGS) entry which is preliminary data.</text>
</comment>
<organism evidence="1 2">
    <name type="scientific">Aphanizomenon flos-aquae FACHB-1040</name>
    <dbReference type="NCBI Taxonomy" id="2692887"/>
    <lineage>
        <taxon>Bacteria</taxon>
        <taxon>Bacillati</taxon>
        <taxon>Cyanobacteriota</taxon>
        <taxon>Cyanophyceae</taxon>
        <taxon>Nostocales</taxon>
        <taxon>Aphanizomenonaceae</taxon>
        <taxon>Aphanizomenon</taxon>
    </lineage>
</organism>
<proteinExistence type="predicted"/>
<keyword evidence="2" id="KW-1185">Reference proteome</keyword>
<reference evidence="1 2" key="1">
    <citation type="journal article" date="2020" name="ISME J.">
        <title>Comparative genomics reveals insights into cyanobacterial evolution and habitat adaptation.</title>
        <authorList>
            <person name="Chen M.Y."/>
            <person name="Teng W.K."/>
            <person name="Zhao L."/>
            <person name="Hu C.X."/>
            <person name="Zhou Y.K."/>
            <person name="Han B.P."/>
            <person name="Song L.R."/>
            <person name="Shu W.S."/>
        </authorList>
    </citation>
    <scope>NUCLEOTIDE SEQUENCE [LARGE SCALE GENOMIC DNA]</scope>
    <source>
        <strain evidence="1 2">FACHB-1040</strain>
    </source>
</reference>
<accession>A0ABR8C1J8</accession>
<evidence type="ECO:0000313" key="1">
    <source>
        <dbReference type="EMBL" id="MBD2280635.1"/>
    </source>
</evidence>
<dbReference type="Proteomes" id="UP000606721">
    <property type="component" value="Unassembled WGS sequence"/>
</dbReference>
<dbReference type="EMBL" id="JACJQT010000067">
    <property type="protein sequence ID" value="MBD2280635.1"/>
    <property type="molecule type" value="Genomic_DNA"/>
</dbReference>
<gene>
    <name evidence="1" type="ORF">H6F99_20855</name>
</gene>
<protein>
    <submittedName>
        <fullName evidence="1">Uncharacterized protein</fullName>
    </submittedName>
</protein>
<dbReference type="RefSeq" id="WP_053539705.1">
    <property type="nucleotide sequence ID" value="NZ_JACJQT010000067.1"/>
</dbReference>
<name>A0ABR8C1J8_APHFL</name>
<sequence>MQTAITSTGLKNGQSDFGAANGATVTLLTPNVNTISDRGVILGTADEVRQPNPLATNWNLYLRG</sequence>